<reference evidence="2" key="1">
    <citation type="submission" date="2020-02" db="EMBL/GenBank/DDBJ databases">
        <authorList>
            <person name="Meier V. D."/>
        </authorList>
    </citation>
    <scope>NUCLEOTIDE SEQUENCE</scope>
    <source>
        <strain evidence="2">AVDCRST_MAG01</strain>
    </source>
</reference>
<organism evidence="2">
    <name type="scientific">uncultured Rubrobacteraceae bacterium</name>
    <dbReference type="NCBI Taxonomy" id="349277"/>
    <lineage>
        <taxon>Bacteria</taxon>
        <taxon>Bacillati</taxon>
        <taxon>Actinomycetota</taxon>
        <taxon>Rubrobacteria</taxon>
        <taxon>Rubrobacterales</taxon>
        <taxon>Rubrobacteraceae</taxon>
        <taxon>environmental samples</taxon>
    </lineage>
</organism>
<feature type="non-terminal residue" evidence="2">
    <location>
        <position position="1"/>
    </location>
</feature>
<dbReference type="EMBL" id="CADCUW010000184">
    <property type="protein sequence ID" value="CAA9404886.1"/>
    <property type="molecule type" value="Genomic_DNA"/>
</dbReference>
<evidence type="ECO:0000256" key="1">
    <source>
        <dbReference type="SAM" id="MobiDB-lite"/>
    </source>
</evidence>
<dbReference type="AlphaFoldDB" id="A0A6J4P330"/>
<feature type="non-terminal residue" evidence="2">
    <location>
        <position position="66"/>
    </location>
</feature>
<evidence type="ECO:0000313" key="2">
    <source>
        <dbReference type="EMBL" id="CAA9404886.1"/>
    </source>
</evidence>
<protein>
    <submittedName>
        <fullName evidence="2">Uncharacterized protein</fullName>
    </submittedName>
</protein>
<name>A0A6J4P330_9ACTN</name>
<feature type="region of interest" description="Disordered" evidence="1">
    <location>
        <begin position="40"/>
        <end position="66"/>
    </location>
</feature>
<gene>
    <name evidence="2" type="ORF">AVDCRST_MAG01-01-1266</name>
</gene>
<proteinExistence type="predicted"/>
<sequence length="66" mass="7195">GWATAARWRARRFSCRRTPIEAPTTSCSPPGLRRVRLRGDLEGPGRRHRGAAACLGPRPGGTDQTL</sequence>
<accession>A0A6J4P330</accession>